<sequence length="56" mass="6269">QSLMQNYLGIKSSGLMTIREDIAVEKAIARMKPVMTEAPNSPFSRDIKEIASRLCE</sequence>
<name>X1IY95_9ZZZZ</name>
<feature type="non-terminal residue" evidence="1">
    <location>
        <position position="1"/>
    </location>
</feature>
<protein>
    <submittedName>
        <fullName evidence="1">Uncharacterized protein</fullName>
    </submittedName>
</protein>
<dbReference type="EMBL" id="BARU01034264">
    <property type="protein sequence ID" value="GAH62498.1"/>
    <property type="molecule type" value="Genomic_DNA"/>
</dbReference>
<reference evidence="1" key="1">
    <citation type="journal article" date="2014" name="Front. Microbiol.">
        <title>High frequency of phylogenetically diverse reductive dehalogenase-homologous genes in deep subseafloor sedimentary metagenomes.</title>
        <authorList>
            <person name="Kawai M."/>
            <person name="Futagami T."/>
            <person name="Toyoda A."/>
            <person name="Takaki Y."/>
            <person name="Nishi S."/>
            <person name="Hori S."/>
            <person name="Arai W."/>
            <person name="Tsubouchi T."/>
            <person name="Morono Y."/>
            <person name="Uchiyama I."/>
            <person name="Ito T."/>
            <person name="Fujiyama A."/>
            <person name="Inagaki F."/>
            <person name="Takami H."/>
        </authorList>
    </citation>
    <scope>NUCLEOTIDE SEQUENCE</scope>
    <source>
        <strain evidence="1">Expedition CK06-06</strain>
    </source>
</reference>
<accession>X1IY95</accession>
<proteinExistence type="predicted"/>
<dbReference type="AlphaFoldDB" id="X1IY95"/>
<dbReference type="Gene3D" id="3.40.50.300">
    <property type="entry name" value="P-loop containing nucleotide triphosphate hydrolases"/>
    <property type="match status" value="1"/>
</dbReference>
<dbReference type="InterPro" id="IPR027417">
    <property type="entry name" value="P-loop_NTPase"/>
</dbReference>
<comment type="caution">
    <text evidence="1">The sequence shown here is derived from an EMBL/GenBank/DDBJ whole genome shotgun (WGS) entry which is preliminary data.</text>
</comment>
<gene>
    <name evidence="1" type="ORF">S03H2_53808</name>
</gene>
<evidence type="ECO:0000313" key="1">
    <source>
        <dbReference type="EMBL" id="GAH62498.1"/>
    </source>
</evidence>
<organism evidence="1">
    <name type="scientific">marine sediment metagenome</name>
    <dbReference type="NCBI Taxonomy" id="412755"/>
    <lineage>
        <taxon>unclassified sequences</taxon>
        <taxon>metagenomes</taxon>
        <taxon>ecological metagenomes</taxon>
    </lineage>
</organism>